<dbReference type="EMBL" id="CCAX010000005">
    <property type="protein sequence ID" value="CDO05224.1"/>
    <property type="molecule type" value="Genomic_DNA"/>
</dbReference>
<reference evidence="3" key="2">
    <citation type="submission" date="2014-03" db="EMBL/GenBank/DDBJ databases">
        <authorList>
            <person name="Urmite Genomes"/>
        </authorList>
    </citation>
    <scope>NUCLEOTIDE SEQUENCE</scope>
    <source>
        <strain evidence="3">S1</strain>
    </source>
</reference>
<evidence type="ECO:0000256" key="1">
    <source>
        <dbReference type="SAM" id="Coils"/>
    </source>
</evidence>
<feature type="chain" id="PRO_5004919534" evidence="2">
    <location>
        <begin position="27"/>
        <end position="213"/>
    </location>
</feature>
<dbReference type="RefSeq" id="WP_036578754.1">
    <property type="nucleotide sequence ID" value="NZ_CABLBW010000005.1"/>
</dbReference>
<evidence type="ECO:0000313" key="3">
    <source>
        <dbReference type="EMBL" id="CDO05224.1"/>
    </source>
</evidence>
<comment type="caution">
    <text evidence="3">The sequence shown here is derived from an EMBL/GenBank/DDBJ whole genome shotgun (WGS) entry which is preliminary data.</text>
</comment>
<evidence type="ECO:0000313" key="4">
    <source>
        <dbReference type="Proteomes" id="UP000028863"/>
    </source>
</evidence>
<dbReference type="Proteomes" id="UP000028863">
    <property type="component" value="Unassembled WGS sequence"/>
</dbReference>
<organism evidence="3 4">
    <name type="scientific">Oceanobacillus picturae</name>
    <dbReference type="NCBI Taxonomy" id="171693"/>
    <lineage>
        <taxon>Bacteria</taxon>
        <taxon>Bacillati</taxon>
        <taxon>Bacillota</taxon>
        <taxon>Bacilli</taxon>
        <taxon>Bacillales</taxon>
        <taxon>Bacillaceae</taxon>
        <taxon>Oceanobacillus</taxon>
    </lineage>
</organism>
<feature type="coiled-coil region" evidence="1">
    <location>
        <begin position="61"/>
        <end position="88"/>
    </location>
</feature>
<gene>
    <name evidence="3" type="ORF">BN988_03814</name>
</gene>
<keyword evidence="2" id="KW-0732">Signal</keyword>
<name>W9AHN1_9BACI</name>
<sequence length="213" mass="22927">MLKKIGLVVMSLVLLMSLGVPGVAQASSIYSKVTKEQVENTEVLIDVINELDQKLDMENLSSNSQEEVNKLSKEAKELYNSILNYSDQKTTSLTENDALVILSMYVNKDTGEITKNKESTIQPMGVINYKEYKISNAKINKLVKLAGLHGGFWATATAIAKVFGKSPTALTLMIAAVPVLGVAGLNNCNSKGKGVIITKIGSGATNSYFCSSQ</sequence>
<protein>
    <submittedName>
        <fullName evidence="3">Uncharacterized protein</fullName>
    </submittedName>
</protein>
<evidence type="ECO:0000256" key="2">
    <source>
        <dbReference type="SAM" id="SignalP"/>
    </source>
</evidence>
<proteinExistence type="predicted"/>
<dbReference type="AlphaFoldDB" id="W9AHN1"/>
<keyword evidence="4" id="KW-1185">Reference proteome</keyword>
<keyword evidence="1" id="KW-0175">Coiled coil</keyword>
<accession>W9AHN1</accession>
<reference evidence="3" key="1">
    <citation type="submission" date="2014-03" db="EMBL/GenBank/DDBJ databases">
        <title>Draft genome sequencing of Oceanobacillus picturae strain S1 isolated from human gut.</title>
        <authorList>
            <person name="Croce O."/>
            <person name="Lagier J.C."/>
            <person name="Raoult D."/>
        </authorList>
    </citation>
    <scope>NUCLEOTIDE SEQUENCE [LARGE SCALE GENOMIC DNA]</scope>
    <source>
        <strain evidence="3">S1</strain>
    </source>
</reference>
<dbReference type="eggNOG" id="ENOG5033PBH">
    <property type="taxonomic scope" value="Bacteria"/>
</dbReference>
<feature type="signal peptide" evidence="2">
    <location>
        <begin position="1"/>
        <end position="26"/>
    </location>
</feature>